<keyword evidence="1" id="KW-1133">Transmembrane helix</keyword>
<evidence type="ECO:0000313" key="3">
    <source>
        <dbReference type="Proteomes" id="UP000226403"/>
    </source>
</evidence>
<keyword evidence="1" id="KW-0812">Transmembrane</keyword>
<keyword evidence="1" id="KW-0472">Membrane</keyword>
<accession>A0A0S2MXF1</accession>
<organism evidence="2 3">
    <name type="scientific">Cellulophaga phage phi17:2_18</name>
    <dbReference type="NCBI Taxonomy" id="1747283"/>
    <lineage>
        <taxon>Viruses</taxon>
        <taxon>Duplodnaviria</taxon>
        <taxon>Heunggongvirae</taxon>
        <taxon>Uroviricota</taxon>
        <taxon>Caudoviricetes</taxon>
        <taxon>Lightbulbvirus</taxon>
        <taxon>Lightbulbvirus Cba172</taxon>
    </lineage>
</organism>
<name>A0A0S2MXF1_9CAUD</name>
<sequence length="34" mass="4020">MDEDIIKYIFYRLLVLVLILCSLIFAVGYFLGQH</sequence>
<protein>
    <recommendedName>
        <fullName evidence="4">Transmembrane protein</fullName>
    </recommendedName>
</protein>
<feature type="transmembrane region" description="Helical" evidence="1">
    <location>
        <begin position="9"/>
        <end position="31"/>
    </location>
</feature>
<dbReference type="EMBL" id="KT962247">
    <property type="protein sequence ID" value="ALO80569.1"/>
    <property type="molecule type" value="Genomic_DNA"/>
</dbReference>
<reference evidence="2 3" key="1">
    <citation type="submission" date="2015-10" db="EMBL/GenBank/DDBJ databases">
        <title>Large-scale maps of variable infection efficiencies in aquatic Bacteriodetes phage-host model systems.</title>
        <authorList>
            <person name="Holmfeldt K."/>
            <person name="Solonenko N."/>
            <person name="Howard-Varona C."/>
            <person name="Moreno M."/>
            <person name="Malmstrom R.R."/>
            <person name="Blow M.J."/>
            <person name="Sullivan M.B."/>
        </authorList>
    </citation>
    <scope>NUCLEOTIDE SEQUENCE [LARGE SCALE GENOMIC DNA]</scope>
</reference>
<evidence type="ECO:0000313" key="2">
    <source>
        <dbReference type="EMBL" id="ALO80569.1"/>
    </source>
</evidence>
<dbReference type="Proteomes" id="UP000226403">
    <property type="component" value="Segment"/>
</dbReference>
<gene>
    <name evidence="2" type="ORF">Phi17218_166</name>
</gene>
<proteinExistence type="predicted"/>
<evidence type="ECO:0000256" key="1">
    <source>
        <dbReference type="SAM" id="Phobius"/>
    </source>
</evidence>
<evidence type="ECO:0008006" key="4">
    <source>
        <dbReference type="Google" id="ProtNLM"/>
    </source>
</evidence>